<protein>
    <submittedName>
        <fullName evidence="2">Oxygen-dependent protoporphyrinogen oxidase</fullName>
    </submittedName>
</protein>
<dbReference type="PANTHER" id="PTHR42923">
    <property type="entry name" value="PROTOPORPHYRINOGEN OXIDASE"/>
    <property type="match status" value="1"/>
</dbReference>
<comment type="caution">
    <text evidence="2">The sequence shown here is derived from an EMBL/GenBank/DDBJ whole genome shotgun (WGS) entry which is preliminary data.</text>
</comment>
<organism evidence="2 3">
    <name type="scientific">Williamsia limnetica</name>
    <dbReference type="NCBI Taxonomy" id="882452"/>
    <lineage>
        <taxon>Bacteria</taxon>
        <taxon>Bacillati</taxon>
        <taxon>Actinomycetota</taxon>
        <taxon>Actinomycetes</taxon>
        <taxon>Mycobacteriales</taxon>
        <taxon>Nocardiaceae</taxon>
        <taxon>Williamsia</taxon>
    </lineage>
</organism>
<dbReference type="Gene3D" id="3.50.50.60">
    <property type="entry name" value="FAD/NAD(P)-binding domain"/>
    <property type="match status" value="1"/>
</dbReference>
<dbReference type="PANTHER" id="PTHR42923:SF3">
    <property type="entry name" value="PROTOPORPHYRINOGEN OXIDASE"/>
    <property type="match status" value="1"/>
</dbReference>
<evidence type="ECO:0000259" key="1">
    <source>
        <dbReference type="Pfam" id="PF01593"/>
    </source>
</evidence>
<dbReference type="AlphaFoldDB" id="A0A318RS74"/>
<reference evidence="2 3" key="1">
    <citation type="submission" date="2018-06" db="EMBL/GenBank/DDBJ databases">
        <title>Genomic Encyclopedia of Type Strains, Phase IV (KMG-IV): sequencing the most valuable type-strain genomes for metagenomic binning, comparative biology and taxonomic classification.</title>
        <authorList>
            <person name="Goeker M."/>
        </authorList>
    </citation>
    <scope>NUCLEOTIDE SEQUENCE [LARGE SCALE GENOMIC DNA]</scope>
    <source>
        <strain evidence="2 3">DSM 45521</strain>
    </source>
</reference>
<dbReference type="RefSeq" id="WP_110467779.1">
    <property type="nucleotide sequence ID" value="NZ_QJSP01000001.1"/>
</dbReference>
<dbReference type="SUPFAM" id="SSF51905">
    <property type="entry name" value="FAD/NAD(P)-binding domain"/>
    <property type="match status" value="1"/>
</dbReference>
<dbReference type="Gene3D" id="1.10.3110.10">
    <property type="entry name" value="protoporphyrinogen ix oxidase, domain 3"/>
    <property type="match status" value="1"/>
</dbReference>
<evidence type="ECO:0000313" key="3">
    <source>
        <dbReference type="Proteomes" id="UP000247591"/>
    </source>
</evidence>
<evidence type="ECO:0000313" key="2">
    <source>
        <dbReference type="EMBL" id="PYE21106.1"/>
    </source>
</evidence>
<dbReference type="InterPro" id="IPR002937">
    <property type="entry name" value="Amino_oxidase"/>
</dbReference>
<dbReference type="OrthoDB" id="4496419at2"/>
<dbReference type="InterPro" id="IPR050464">
    <property type="entry name" value="Zeta_carotene_desat/Oxidored"/>
</dbReference>
<dbReference type="Gene3D" id="3.90.660.20">
    <property type="entry name" value="Protoporphyrinogen oxidase, mitochondrial, domain 2"/>
    <property type="match status" value="1"/>
</dbReference>
<accession>A0A318RS74</accession>
<dbReference type="Proteomes" id="UP000247591">
    <property type="component" value="Unassembled WGS sequence"/>
</dbReference>
<dbReference type="Pfam" id="PF01593">
    <property type="entry name" value="Amino_oxidase"/>
    <property type="match status" value="1"/>
</dbReference>
<dbReference type="SUPFAM" id="SSF54373">
    <property type="entry name" value="FAD-linked reductases, C-terminal domain"/>
    <property type="match status" value="1"/>
</dbReference>
<name>A0A318RS74_WILLI</name>
<keyword evidence="3" id="KW-1185">Reference proteome</keyword>
<sequence>MTPRVAVLGGGISGLVAAYRLRRLLGDSAVIELIEKSDLLGGTLHAAEVGGTSVDVGAEAFLVRRPEATALVDELGLTGLLVHPGTLGPNILSQATLHPVARPTLMGIPADPATVSHLVEPGDMRLMATEPSRALRWRAGQDISIGELVGDRFGRSVVDRSVDPMLSGVYSARSDDLGLRAVMPALAMRLDAGAPSLSAAVTGLLGAAAGVGPVFGALRGGYPVLVDELLRQGAPTVRSGTSVGEVRRTNRGWSVDGESFDGVVCALPAPVTAEIFASVDQIANPLAGVDVSGSAVVAMALDTGVELPHLSGVLVAGDETVVRAKAFTFSSRKWDHLATGGALVRASFGRYGAGVSGVDDRQLIDWATTDLSTVMALTGEGDARARLRDAVVQRWPGGIPRYAPGHADLVATVDRDRPTGLVLAGATYSGVGVPACIGRAETVARLLVADLAG</sequence>
<dbReference type="InterPro" id="IPR036188">
    <property type="entry name" value="FAD/NAD-bd_sf"/>
</dbReference>
<gene>
    <name evidence="2" type="ORF">DFR67_101504</name>
</gene>
<dbReference type="GO" id="GO:0016491">
    <property type="term" value="F:oxidoreductase activity"/>
    <property type="evidence" value="ECO:0007669"/>
    <property type="project" value="InterPro"/>
</dbReference>
<proteinExistence type="predicted"/>
<feature type="domain" description="Amine oxidase" evidence="1">
    <location>
        <begin position="12"/>
        <end position="446"/>
    </location>
</feature>
<dbReference type="EMBL" id="QJSP01000001">
    <property type="protein sequence ID" value="PYE21106.1"/>
    <property type="molecule type" value="Genomic_DNA"/>
</dbReference>